<accession>A0AAV4SYB8</accession>
<sequence length="86" mass="9953">MEQLNIPPPETNLRETRTFLAQKPTCVRLKHSSPETNLRETRTFLPQKPTCVTRTFLPQKPTCVRLEHSSTPPLRLDSHRFAHSCC</sequence>
<gene>
    <name evidence="1" type="ORF">CDAR_111051</name>
</gene>
<comment type="caution">
    <text evidence="1">The sequence shown here is derived from an EMBL/GenBank/DDBJ whole genome shotgun (WGS) entry which is preliminary data.</text>
</comment>
<proteinExistence type="predicted"/>
<evidence type="ECO:0000313" key="1">
    <source>
        <dbReference type="EMBL" id="GIY36588.1"/>
    </source>
</evidence>
<dbReference type="AlphaFoldDB" id="A0AAV4SYB8"/>
<keyword evidence="2" id="KW-1185">Reference proteome</keyword>
<protein>
    <submittedName>
        <fullName evidence="1">Uncharacterized protein</fullName>
    </submittedName>
</protein>
<organism evidence="1 2">
    <name type="scientific">Caerostris darwini</name>
    <dbReference type="NCBI Taxonomy" id="1538125"/>
    <lineage>
        <taxon>Eukaryota</taxon>
        <taxon>Metazoa</taxon>
        <taxon>Ecdysozoa</taxon>
        <taxon>Arthropoda</taxon>
        <taxon>Chelicerata</taxon>
        <taxon>Arachnida</taxon>
        <taxon>Araneae</taxon>
        <taxon>Araneomorphae</taxon>
        <taxon>Entelegynae</taxon>
        <taxon>Araneoidea</taxon>
        <taxon>Araneidae</taxon>
        <taxon>Caerostris</taxon>
    </lineage>
</organism>
<evidence type="ECO:0000313" key="2">
    <source>
        <dbReference type="Proteomes" id="UP001054837"/>
    </source>
</evidence>
<dbReference type="Proteomes" id="UP001054837">
    <property type="component" value="Unassembled WGS sequence"/>
</dbReference>
<name>A0AAV4SYB8_9ARAC</name>
<reference evidence="1 2" key="1">
    <citation type="submission" date="2021-06" db="EMBL/GenBank/DDBJ databases">
        <title>Caerostris darwini draft genome.</title>
        <authorList>
            <person name="Kono N."/>
            <person name="Arakawa K."/>
        </authorList>
    </citation>
    <scope>NUCLEOTIDE SEQUENCE [LARGE SCALE GENOMIC DNA]</scope>
</reference>
<dbReference type="EMBL" id="BPLQ01008329">
    <property type="protein sequence ID" value="GIY36588.1"/>
    <property type="molecule type" value="Genomic_DNA"/>
</dbReference>